<dbReference type="GO" id="GO:0005737">
    <property type="term" value="C:cytoplasm"/>
    <property type="evidence" value="ECO:0007669"/>
    <property type="project" value="TreeGrafter"/>
</dbReference>
<gene>
    <name evidence="6" type="ORF">METZ01_LOCUS14529</name>
</gene>
<evidence type="ECO:0000313" key="6">
    <source>
        <dbReference type="EMBL" id="SUZ61675.1"/>
    </source>
</evidence>
<sequence>VAVTLATLTISATIPARTVELSDFWLTEFMGRTGQASDGELEVSHLSVLLMETVQGLALREGGRYVDGTTGEGGHSQAILRAEPQVKSVLGIDWDSRSLETAQSRLNEFGGRFQQASGNYADMAGLAAAKGISKVDGVLLDLGFSSRQVVKPGYGLSFQVDEPLDMRYDPQGDLTAEDIVNTYDERELGQLIRRLGEEARGMSIARAIIKERPVTTTAQLASIVGGVLGRRRGQRVNPATKTFQALRIAVNDELSNVEHGLEAAVDLLAPEGRLVVISYHSLEDRIVKGFFNGEAATCVCPPRLPVCVCGQTPRLKIINRRVVKPSDEEVQSNPRSRSAKLRVAQRI</sequence>
<accession>A0A381P411</accession>
<evidence type="ECO:0000256" key="4">
    <source>
        <dbReference type="ARBA" id="ARBA00022691"/>
    </source>
</evidence>
<reference evidence="6" key="1">
    <citation type="submission" date="2018-05" db="EMBL/GenBank/DDBJ databases">
        <authorList>
            <person name="Lanie J.A."/>
            <person name="Ng W.-L."/>
            <person name="Kazmierczak K.M."/>
            <person name="Andrzejewski T.M."/>
            <person name="Davidsen T.M."/>
            <person name="Wayne K.J."/>
            <person name="Tettelin H."/>
            <person name="Glass J.I."/>
            <person name="Rusch D."/>
            <person name="Podicherti R."/>
            <person name="Tsui H.-C.T."/>
            <person name="Winkler M.E."/>
        </authorList>
    </citation>
    <scope>NUCLEOTIDE SEQUENCE</scope>
</reference>
<keyword evidence="4" id="KW-0949">S-adenosyl-L-methionine</keyword>
<feature type="compositionally biased region" description="Basic residues" evidence="5">
    <location>
        <begin position="337"/>
        <end position="347"/>
    </location>
</feature>
<feature type="region of interest" description="Disordered" evidence="5">
    <location>
        <begin position="326"/>
        <end position="347"/>
    </location>
</feature>
<dbReference type="HAMAP" id="MF_01007">
    <property type="entry name" value="16SrRNA_methyltr_H"/>
    <property type="match status" value="1"/>
</dbReference>
<dbReference type="InterPro" id="IPR029063">
    <property type="entry name" value="SAM-dependent_MTases_sf"/>
</dbReference>
<dbReference type="NCBIfam" id="TIGR00006">
    <property type="entry name" value="16S rRNA (cytosine(1402)-N(4))-methyltransferase RsmH"/>
    <property type="match status" value="1"/>
</dbReference>
<dbReference type="AlphaFoldDB" id="A0A381P411"/>
<dbReference type="Pfam" id="PF01795">
    <property type="entry name" value="Methyltransf_5"/>
    <property type="match status" value="1"/>
</dbReference>
<evidence type="ECO:0000256" key="1">
    <source>
        <dbReference type="ARBA" id="ARBA00010396"/>
    </source>
</evidence>
<evidence type="ECO:0000256" key="3">
    <source>
        <dbReference type="ARBA" id="ARBA00022679"/>
    </source>
</evidence>
<dbReference type="GO" id="GO:0070475">
    <property type="term" value="P:rRNA base methylation"/>
    <property type="evidence" value="ECO:0007669"/>
    <property type="project" value="TreeGrafter"/>
</dbReference>
<evidence type="ECO:0000256" key="2">
    <source>
        <dbReference type="ARBA" id="ARBA00022603"/>
    </source>
</evidence>
<dbReference type="PIRSF" id="PIRSF004486">
    <property type="entry name" value="MraW"/>
    <property type="match status" value="1"/>
</dbReference>
<evidence type="ECO:0008006" key="7">
    <source>
        <dbReference type="Google" id="ProtNLM"/>
    </source>
</evidence>
<keyword evidence="2" id="KW-0489">Methyltransferase</keyword>
<keyword evidence="3" id="KW-0808">Transferase</keyword>
<evidence type="ECO:0000256" key="5">
    <source>
        <dbReference type="SAM" id="MobiDB-lite"/>
    </source>
</evidence>
<protein>
    <recommendedName>
        <fullName evidence="7">16S rRNA (Cytosine(1402)-N(4))-methyltransferase</fullName>
    </recommendedName>
</protein>
<dbReference type="InterPro" id="IPR002903">
    <property type="entry name" value="RsmH"/>
</dbReference>
<comment type="similarity">
    <text evidence="1">Belongs to the methyltransferase superfamily. RsmH family.</text>
</comment>
<dbReference type="PANTHER" id="PTHR11265:SF0">
    <property type="entry name" value="12S RRNA N4-METHYLCYTIDINE METHYLTRANSFERASE"/>
    <property type="match status" value="1"/>
</dbReference>
<feature type="non-terminal residue" evidence="6">
    <location>
        <position position="1"/>
    </location>
</feature>
<dbReference type="SUPFAM" id="SSF53335">
    <property type="entry name" value="S-adenosyl-L-methionine-dependent methyltransferases"/>
    <property type="match status" value="1"/>
</dbReference>
<dbReference type="GO" id="GO:0071424">
    <property type="term" value="F:rRNA (cytosine-N4-)-methyltransferase activity"/>
    <property type="evidence" value="ECO:0007669"/>
    <property type="project" value="TreeGrafter"/>
</dbReference>
<dbReference type="Gene3D" id="1.10.150.170">
    <property type="entry name" value="Putative methyltransferase TM0872, insert domain"/>
    <property type="match status" value="1"/>
</dbReference>
<dbReference type="PANTHER" id="PTHR11265">
    <property type="entry name" value="S-ADENOSYL-METHYLTRANSFERASE MRAW"/>
    <property type="match status" value="1"/>
</dbReference>
<organism evidence="6">
    <name type="scientific">marine metagenome</name>
    <dbReference type="NCBI Taxonomy" id="408172"/>
    <lineage>
        <taxon>unclassified sequences</taxon>
        <taxon>metagenomes</taxon>
        <taxon>ecological metagenomes</taxon>
    </lineage>
</organism>
<proteinExistence type="inferred from homology"/>
<dbReference type="InterPro" id="IPR023397">
    <property type="entry name" value="SAM-dep_MeTrfase_MraW_recog"/>
</dbReference>
<dbReference type="EMBL" id="UINC01000820">
    <property type="protein sequence ID" value="SUZ61675.1"/>
    <property type="molecule type" value="Genomic_DNA"/>
</dbReference>
<dbReference type="Gene3D" id="3.40.50.150">
    <property type="entry name" value="Vaccinia Virus protein VP39"/>
    <property type="match status" value="1"/>
</dbReference>
<dbReference type="SUPFAM" id="SSF81799">
    <property type="entry name" value="Putative methyltransferase TM0872, insert domain"/>
    <property type="match status" value="1"/>
</dbReference>
<name>A0A381P411_9ZZZZ</name>